<dbReference type="EMBL" id="JABBWE010000020">
    <property type="protein sequence ID" value="KAG1795955.1"/>
    <property type="molecule type" value="Genomic_DNA"/>
</dbReference>
<name>A0A9P7DJM7_9AGAM</name>
<dbReference type="GeneID" id="64602200"/>
<feature type="region of interest" description="Disordered" evidence="1">
    <location>
        <begin position="88"/>
        <end position="114"/>
    </location>
</feature>
<protein>
    <submittedName>
        <fullName evidence="2">Uncharacterized protein</fullName>
    </submittedName>
</protein>
<evidence type="ECO:0000256" key="1">
    <source>
        <dbReference type="SAM" id="MobiDB-lite"/>
    </source>
</evidence>
<feature type="compositionally biased region" description="Acidic residues" evidence="1">
    <location>
        <begin position="88"/>
        <end position="105"/>
    </location>
</feature>
<proteinExistence type="predicted"/>
<sequence>MPAPQTLHRATMFSNNNNQTHRIRLVPHLDSRRTLRFEPITRDLKDNDIPLHIGHFTDRSGIGLAALSPLSHIRRSQDVEVEIEPELELEAEAVSSPEEDDDDELDRGGGEKDKLVPHMRAMRGVRTLGYGLRDMSSMLNPNPKHNQIHNVNHTRTQPPKLIHPVMMQISPKS</sequence>
<accession>A0A9P7DJM7</accession>
<evidence type="ECO:0000313" key="3">
    <source>
        <dbReference type="Proteomes" id="UP000719766"/>
    </source>
</evidence>
<comment type="caution">
    <text evidence="2">The sequence shown here is derived from an EMBL/GenBank/DDBJ whole genome shotgun (WGS) entry which is preliminary data.</text>
</comment>
<gene>
    <name evidence="2" type="ORF">HD556DRAFT_1471182</name>
</gene>
<dbReference type="AlphaFoldDB" id="A0A9P7DJM7"/>
<dbReference type="Proteomes" id="UP000719766">
    <property type="component" value="Unassembled WGS sequence"/>
</dbReference>
<keyword evidence="3" id="KW-1185">Reference proteome</keyword>
<dbReference type="RefSeq" id="XP_041161608.1">
    <property type="nucleotide sequence ID" value="XM_041308436.1"/>
</dbReference>
<organism evidence="2 3">
    <name type="scientific">Suillus plorans</name>
    <dbReference type="NCBI Taxonomy" id="116603"/>
    <lineage>
        <taxon>Eukaryota</taxon>
        <taxon>Fungi</taxon>
        <taxon>Dikarya</taxon>
        <taxon>Basidiomycota</taxon>
        <taxon>Agaricomycotina</taxon>
        <taxon>Agaricomycetes</taxon>
        <taxon>Agaricomycetidae</taxon>
        <taxon>Boletales</taxon>
        <taxon>Suillineae</taxon>
        <taxon>Suillaceae</taxon>
        <taxon>Suillus</taxon>
    </lineage>
</organism>
<dbReference type="OrthoDB" id="687730at2759"/>
<evidence type="ECO:0000313" key="2">
    <source>
        <dbReference type="EMBL" id="KAG1795955.1"/>
    </source>
</evidence>
<reference evidence="2" key="1">
    <citation type="journal article" date="2020" name="New Phytol.">
        <title>Comparative genomics reveals dynamic genome evolution in host specialist ectomycorrhizal fungi.</title>
        <authorList>
            <person name="Lofgren L.A."/>
            <person name="Nguyen N.H."/>
            <person name="Vilgalys R."/>
            <person name="Ruytinx J."/>
            <person name="Liao H.L."/>
            <person name="Branco S."/>
            <person name="Kuo A."/>
            <person name="LaButti K."/>
            <person name="Lipzen A."/>
            <person name="Andreopoulos W."/>
            <person name="Pangilinan J."/>
            <person name="Riley R."/>
            <person name="Hundley H."/>
            <person name="Na H."/>
            <person name="Barry K."/>
            <person name="Grigoriev I.V."/>
            <person name="Stajich J.E."/>
            <person name="Kennedy P.G."/>
        </authorList>
    </citation>
    <scope>NUCLEOTIDE SEQUENCE</scope>
    <source>
        <strain evidence="2">S12</strain>
    </source>
</reference>